<evidence type="ECO:0000313" key="2">
    <source>
        <dbReference type="EMBL" id="QIN27891.1"/>
    </source>
</evidence>
<evidence type="ECO:0000259" key="1">
    <source>
        <dbReference type="Pfam" id="PF00326"/>
    </source>
</evidence>
<feature type="domain" description="Peptidase S9 prolyl oligopeptidase catalytic" evidence="1">
    <location>
        <begin position="461"/>
        <end position="668"/>
    </location>
</feature>
<proteinExistence type="predicted"/>
<dbReference type="SUPFAM" id="SSF53474">
    <property type="entry name" value="alpha/beta-Hydrolases"/>
    <property type="match status" value="1"/>
</dbReference>
<dbReference type="GO" id="GO:0008236">
    <property type="term" value="F:serine-type peptidase activity"/>
    <property type="evidence" value="ECO:0007669"/>
    <property type="project" value="InterPro"/>
</dbReference>
<dbReference type="Pfam" id="PF00326">
    <property type="entry name" value="Peptidase_S9"/>
    <property type="match status" value="1"/>
</dbReference>
<protein>
    <submittedName>
        <fullName evidence="2">S9 family peptidase</fullName>
    </submittedName>
</protein>
<dbReference type="InterPro" id="IPR029058">
    <property type="entry name" value="AB_hydrolase_fold"/>
</dbReference>
<dbReference type="Gene3D" id="3.40.50.1820">
    <property type="entry name" value="alpha/beta hydrolase"/>
    <property type="match status" value="1"/>
</dbReference>
<organism evidence="2 3">
    <name type="scientific">Brevibacterium luteolum</name>
    <dbReference type="NCBI Taxonomy" id="199591"/>
    <lineage>
        <taxon>Bacteria</taxon>
        <taxon>Bacillati</taxon>
        <taxon>Actinomycetota</taxon>
        <taxon>Actinomycetes</taxon>
        <taxon>Micrococcales</taxon>
        <taxon>Brevibacteriaceae</taxon>
        <taxon>Brevibacterium</taxon>
    </lineage>
</organism>
<dbReference type="AlphaFoldDB" id="A0A6G8KTD9"/>
<dbReference type="InterPro" id="IPR050585">
    <property type="entry name" value="Xaa-Pro_dipeptidyl-ppase/CocE"/>
</dbReference>
<dbReference type="InterPro" id="IPR001375">
    <property type="entry name" value="Peptidase_S9_cat"/>
</dbReference>
<dbReference type="KEGG" id="blut:EW640_00275"/>
<dbReference type="EMBL" id="CP035810">
    <property type="protein sequence ID" value="QIN27891.1"/>
    <property type="molecule type" value="Genomic_DNA"/>
</dbReference>
<dbReference type="GO" id="GO:0006508">
    <property type="term" value="P:proteolysis"/>
    <property type="evidence" value="ECO:0007669"/>
    <property type="project" value="InterPro"/>
</dbReference>
<sequence>MTTAPYGSWPSPISAADVAAGSEPISDARFIGDAIIYAARVSSEGGRTGIVVNRSGHLGDSVQLLPPRFSARSRVHEYGGCAWAADPATGILFFVNADDQRIYRLDISAVLNGSAPAPSSSPQPITPDTDMAIRYGDLTHTGGRILAVEETHENQLTGTSGTEIADAASTRASEQPITRRIVAIDDSGVTRLAGGARFLAWPRISPCQTLLSFIGWEHPHMPWDETAVFLQPLDESGAPDGPVEKIYHQQGVSVLQPEWLSRTKLAVSADPSGSWQLTGLNVPAFRAQARGDKGVMPAEEEPLLTVEGEIGGPLWMLGEKHYLPVDGGSRVLAAARFGTSRLIWASPRSHEHQSLDCPLSDIGLQDYRNGTVLMIGGSSDRVRGLYTYTLATGELEPVALSAAAPDRTRAAYYPRAELHEFDGIHAIVYPPRHPHYTAPEGEKPPYVAFVHGGPTGQAVPKVSAHHAFFTSRGIGVIDVNYRGSTGYGRAYRDALKDQWGIIDVADTITAVTGLVDAGLADAGRLAISGGSAGGWTVLRALTTTSVFAAGASYYGVGDLRALAEETHDFESRYLDGLVGVYPEEAERYISLAPVNLLDELSVPVAIFQGEEDPIVPPSQARLLIDALEARGLPYTATFYPGESHGFVQAANVTDSLEQELSFYGRVMGFETPGLPAARMKGRGR</sequence>
<dbReference type="Proteomes" id="UP000501518">
    <property type="component" value="Chromosome"/>
</dbReference>
<accession>A0A6G8KTD9</accession>
<name>A0A6G8KTD9_9MICO</name>
<evidence type="ECO:0000313" key="3">
    <source>
        <dbReference type="Proteomes" id="UP000501518"/>
    </source>
</evidence>
<dbReference type="PANTHER" id="PTHR43056:SF5">
    <property type="entry name" value="PEPTIDASE S9 PROLYL OLIGOPEPTIDASE CATALYTIC DOMAIN-CONTAINING PROTEIN"/>
    <property type="match status" value="1"/>
</dbReference>
<gene>
    <name evidence="2" type="ORF">EW640_00275</name>
</gene>
<dbReference type="PANTHER" id="PTHR43056">
    <property type="entry name" value="PEPTIDASE S9 PROLYL OLIGOPEPTIDASE"/>
    <property type="match status" value="1"/>
</dbReference>
<dbReference type="RefSeq" id="WP_165882446.1">
    <property type="nucleotide sequence ID" value="NZ_CP035810.1"/>
</dbReference>
<reference evidence="2 3" key="1">
    <citation type="submission" date="2019-02" db="EMBL/GenBank/DDBJ databases">
        <title>Complete Genome Sequence and Methylome Analysis of Brevibacterium luteolum NEB1784.</title>
        <authorList>
            <person name="Fomenkov A."/>
            <person name="Roberts R.J."/>
        </authorList>
    </citation>
    <scope>NUCLEOTIDE SEQUENCE [LARGE SCALE GENOMIC DNA]</scope>
    <source>
        <strain evidence="2 3">NEB1784</strain>
    </source>
</reference>